<keyword evidence="2" id="KW-0012">Acyltransferase</keyword>
<dbReference type="GO" id="GO:0016747">
    <property type="term" value="F:acyltransferase activity, transferring groups other than amino-acyl groups"/>
    <property type="evidence" value="ECO:0007669"/>
    <property type="project" value="InterPro"/>
</dbReference>
<dbReference type="PANTHER" id="PTHR43420">
    <property type="entry name" value="ACETYLTRANSFERASE"/>
    <property type="match status" value="1"/>
</dbReference>
<dbReference type="InterPro" id="IPR050680">
    <property type="entry name" value="YpeA/RimI_acetyltransf"/>
</dbReference>
<evidence type="ECO:0000256" key="2">
    <source>
        <dbReference type="ARBA" id="ARBA00023315"/>
    </source>
</evidence>
<dbReference type="Gene3D" id="3.40.630.30">
    <property type="match status" value="1"/>
</dbReference>
<accession>A0A5D0RKX3</accession>
<dbReference type="AlphaFoldDB" id="A0A5D0RKX3"/>
<dbReference type="InterPro" id="IPR000182">
    <property type="entry name" value="GNAT_dom"/>
</dbReference>
<dbReference type="Pfam" id="PF13508">
    <property type="entry name" value="Acetyltransf_7"/>
    <property type="match status" value="1"/>
</dbReference>
<sequence length="149" mass="16705">MRRPARLGRARATDAPAIAAILSDWTDETQWIARIHSREAELAFVRDLVARGWVTVARREGRVVGFLAQNADEVVALHVAAGARGQGVGAALLCRARRGRARLALWTYQFNTPARAFYERHGFVEVARTGGAGNDAKLPDIRYEWRRRR</sequence>
<feature type="domain" description="N-acetyltransferase" evidence="3">
    <location>
        <begin position="5"/>
        <end position="148"/>
    </location>
</feature>
<dbReference type="EMBL" id="VSIY01000009">
    <property type="protein sequence ID" value="TYB81164.1"/>
    <property type="molecule type" value="Genomic_DNA"/>
</dbReference>
<gene>
    <name evidence="4" type="ORF">FVF75_11225</name>
</gene>
<protein>
    <submittedName>
        <fullName evidence="4">GNAT family N-acetyltransferase</fullName>
    </submittedName>
</protein>
<evidence type="ECO:0000313" key="4">
    <source>
        <dbReference type="EMBL" id="TYB81164.1"/>
    </source>
</evidence>
<dbReference type="SUPFAM" id="SSF55729">
    <property type="entry name" value="Acyl-CoA N-acyltransferases (Nat)"/>
    <property type="match status" value="1"/>
</dbReference>
<evidence type="ECO:0000313" key="5">
    <source>
        <dbReference type="Proteomes" id="UP000322080"/>
    </source>
</evidence>
<keyword evidence="1 4" id="KW-0808">Transferase</keyword>
<evidence type="ECO:0000259" key="3">
    <source>
        <dbReference type="PROSITE" id="PS51186"/>
    </source>
</evidence>
<dbReference type="PROSITE" id="PS51186">
    <property type="entry name" value="GNAT"/>
    <property type="match status" value="1"/>
</dbReference>
<reference evidence="4 5" key="1">
    <citation type="submission" date="2019-08" db="EMBL/GenBank/DDBJ databases">
        <title>Identification of a novel species of the genus Boseongicola.</title>
        <authorList>
            <person name="Zhang X.-Q."/>
        </authorList>
    </citation>
    <scope>NUCLEOTIDE SEQUENCE [LARGE SCALE GENOMIC DNA]</scope>
    <source>
        <strain evidence="4 5">HY14</strain>
    </source>
</reference>
<evidence type="ECO:0000256" key="1">
    <source>
        <dbReference type="ARBA" id="ARBA00022679"/>
    </source>
</evidence>
<name>A0A5D0RKX3_9RHOB</name>
<organism evidence="4 5">
    <name type="scientific">Maritimibacter fusiformis</name>
    <dbReference type="NCBI Taxonomy" id="2603819"/>
    <lineage>
        <taxon>Bacteria</taxon>
        <taxon>Pseudomonadati</taxon>
        <taxon>Pseudomonadota</taxon>
        <taxon>Alphaproteobacteria</taxon>
        <taxon>Rhodobacterales</taxon>
        <taxon>Roseobacteraceae</taxon>
        <taxon>Maritimibacter</taxon>
    </lineage>
</organism>
<comment type="caution">
    <text evidence="4">The sequence shown here is derived from an EMBL/GenBank/DDBJ whole genome shotgun (WGS) entry which is preliminary data.</text>
</comment>
<dbReference type="InterPro" id="IPR016181">
    <property type="entry name" value="Acyl_CoA_acyltransferase"/>
</dbReference>
<keyword evidence="5" id="KW-1185">Reference proteome</keyword>
<dbReference type="Proteomes" id="UP000322080">
    <property type="component" value="Unassembled WGS sequence"/>
</dbReference>
<proteinExistence type="predicted"/>